<dbReference type="InParanoid" id="A2EQE7"/>
<evidence type="ECO:0000313" key="2">
    <source>
        <dbReference type="Proteomes" id="UP000001542"/>
    </source>
</evidence>
<gene>
    <name evidence="1" type="ORF">TVAG_108230</name>
</gene>
<sequence>MISELFYESEIYNQYLRVLINFQDTFYKHVNLEDICRRILPELLNENTDSLNDSLLCKFIRGGLKSKLSESFKFDVVVTNEVKQQKMETKSNIFSSIAGVINEALSSDTFEGVICAGKAYICLLIIDISLANELLNCEQVLEKIPLGENEKLDEIFIVMESKCIGSSLLQPTEEFVNFILQMLLSDNQNNQAIAESAINDLFCLQNQELHSIIWEYLMNCFNNDENTPDFNLFILDLMLANAFRLEQSICEAIFPEIISLIETLTNSSEVQLYISRLLGILAMLGKILGNDFEEFTQKALEITSLYIEDYEDDCLFTFNIIIQAFNQITPEILNCCYILIKQRLEKPNTILPSSIVKLTDDEEFLVEFAKLILQTVESLQEGEFFLEYNGLFSSLLRVPESEVIAIIKTTLFKPIKSFLFCFVYMSINIK</sequence>
<keyword evidence="2" id="KW-1185">Reference proteome</keyword>
<dbReference type="EMBL" id="DS113457">
    <property type="protein sequence ID" value="EAY05089.1"/>
    <property type="molecule type" value="Genomic_DNA"/>
</dbReference>
<reference evidence="1" key="2">
    <citation type="journal article" date="2007" name="Science">
        <title>Draft genome sequence of the sexually transmitted pathogen Trichomonas vaginalis.</title>
        <authorList>
            <person name="Carlton J.M."/>
            <person name="Hirt R.P."/>
            <person name="Silva J.C."/>
            <person name="Delcher A.L."/>
            <person name="Schatz M."/>
            <person name="Zhao Q."/>
            <person name="Wortman J.R."/>
            <person name="Bidwell S.L."/>
            <person name="Alsmark U.C.M."/>
            <person name="Besteiro S."/>
            <person name="Sicheritz-Ponten T."/>
            <person name="Noel C.J."/>
            <person name="Dacks J.B."/>
            <person name="Foster P.G."/>
            <person name="Simillion C."/>
            <person name="Van de Peer Y."/>
            <person name="Miranda-Saavedra D."/>
            <person name="Barton G.J."/>
            <person name="Westrop G.D."/>
            <person name="Mueller S."/>
            <person name="Dessi D."/>
            <person name="Fiori P.L."/>
            <person name="Ren Q."/>
            <person name="Paulsen I."/>
            <person name="Zhang H."/>
            <person name="Bastida-Corcuera F.D."/>
            <person name="Simoes-Barbosa A."/>
            <person name="Brown M.T."/>
            <person name="Hayes R.D."/>
            <person name="Mukherjee M."/>
            <person name="Okumura C.Y."/>
            <person name="Schneider R."/>
            <person name="Smith A.J."/>
            <person name="Vanacova S."/>
            <person name="Villalvazo M."/>
            <person name="Haas B.J."/>
            <person name="Pertea M."/>
            <person name="Feldblyum T.V."/>
            <person name="Utterback T.R."/>
            <person name="Shu C.L."/>
            <person name="Osoegawa K."/>
            <person name="de Jong P.J."/>
            <person name="Hrdy I."/>
            <person name="Horvathova L."/>
            <person name="Zubacova Z."/>
            <person name="Dolezal P."/>
            <person name="Malik S.B."/>
            <person name="Logsdon J.M. Jr."/>
            <person name="Henze K."/>
            <person name="Gupta A."/>
            <person name="Wang C.C."/>
            <person name="Dunne R.L."/>
            <person name="Upcroft J.A."/>
            <person name="Upcroft P."/>
            <person name="White O."/>
            <person name="Salzberg S.L."/>
            <person name="Tang P."/>
            <person name="Chiu C.-H."/>
            <person name="Lee Y.-S."/>
            <person name="Embley T.M."/>
            <person name="Coombs G.H."/>
            <person name="Mottram J.C."/>
            <person name="Tachezy J."/>
            <person name="Fraser-Liggett C.M."/>
            <person name="Johnson P.J."/>
        </authorList>
    </citation>
    <scope>NUCLEOTIDE SEQUENCE [LARGE SCALE GENOMIC DNA]</scope>
    <source>
        <strain evidence="1">G3</strain>
    </source>
</reference>
<evidence type="ECO:0000313" key="1">
    <source>
        <dbReference type="EMBL" id="EAY05089.1"/>
    </source>
</evidence>
<dbReference type="VEuPathDB" id="TrichDB:TVAG_108230"/>
<organism evidence="1 2">
    <name type="scientific">Trichomonas vaginalis (strain ATCC PRA-98 / G3)</name>
    <dbReference type="NCBI Taxonomy" id="412133"/>
    <lineage>
        <taxon>Eukaryota</taxon>
        <taxon>Metamonada</taxon>
        <taxon>Parabasalia</taxon>
        <taxon>Trichomonadida</taxon>
        <taxon>Trichomonadidae</taxon>
        <taxon>Trichomonas</taxon>
    </lineage>
</organism>
<name>A2EQE7_TRIV3</name>
<protein>
    <submittedName>
        <fullName evidence="1">Uncharacterized protein</fullName>
    </submittedName>
</protein>
<dbReference type="VEuPathDB" id="TrichDB:TVAGG3_0869960"/>
<dbReference type="SUPFAM" id="SSF48371">
    <property type="entry name" value="ARM repeat"/>
    <property type="match status" value="1"/>
</dbReference>
<proteinExistence type="predicted"/>
<dbReference type="SMR" id="A2EQE7"/>
<dbReference type="Proteomes" id="UP000001542">
    <property type="component" value="Unassembled WGS sequence"/>
</dbReference>
<accession>A2EQE7</accession>
<reference evidence="1" key="1">
    <citation type="submission" date="2006-10" db="EMBL/GenBank/DDBJ databases">
        <authorList>
            <person name="Amadeo P."/>
            <person name="Zhao Q."/>
            <person name="Wortman J."/>
            <person name="Fraser-Liggett C."/>
            <person name="Carlton J."/>
        </authorList>
    </citation>
    <scope>NUCLEOTIDE SEQUENCE</scope>
    <source>
        <strain evidence="1">G3</strain>
    </source>
</reference>
<dbReference type="InterPro" id="IPR016024">
    <property type="entry name" value="ARM-type_fold"/>
</dbReference>
<dbReference type="AlphaFoldDB" id="A2EQE7"/>